<dbReference type="SFLD" id="SFLDS00019">
    <property type="entry name" value="Glutathione_Transferase_(cytos"/>
    <property type="match status" value="1"/>
</dbReference>
<dbReference type="AlphaFoldDB" id="A0A1C4B369"/>
<comment type="similarity">
    <text evidence="1 3">Belongs to the GST superfamily.</text>
</comment>
<organism evidence="6 7">
    <name type="scientific">Kosakonia oryzendophytica</name>
    <dbReference type="NCBI Taxonomy" id="1005665"/>
    <lineage>
        <taxon>Bacteria</taxon>
        <taxon>Pseudomonadati</taxon>
        <taxon>Pseudomonadota</taxon>
        <taxon>Gammaproteobacteria</taxon>
        <taxon>Enterobacterales</taxon>
        <taxon>Enterobacteriaceae</taxon>
        <taxon>Kosakonia</taxon>
    </lineage>
</organism>
<dbReference type="SUPFAM" id="SSF52833">
    <property type="entry name" value="Thioredoxin-like"/>
    <property type="match status" value="1"/>
</dbReference>
<dbReference type="Gene3D" id="1.20.1050.10">
    <property type="match status" value="1"/>
</dbReference>
<dbReference type="InterPro" id="IPR036282">
    <property type="entry name" value="Glutathione-S-Trfase_C_sf"/>
</dbReference>
<dbReference type="CDD" id="cd03047">
    <property type="entry name" value="GST_N_2"/>
    <property type="match status" value="1"/>
</dbReference>
<dbReference type="InterPro" id="IPR036249">
    <property type="entry name" value="Thioredoxin-like_sf"/>
</dbReference>
<dbReference type="GO" id="GO:0016740">
    <property type="term" value="F:transferase activity"/>
    <property type="evidence" value="ECO:0007669"/>
    <property type="project" value="UniProtKB-KW"/>
</dbReference>
<dbReference type="SUPFAM" id="SSF47616">
    <property type="entry name" value="GST C-terminal domain-like"/>
    <property type="match status" value="1"/>
</dbReference>
<name>A0A1C4B369_9ENTR</name>
<dbReference type="RefSeq" id="WP_088237157.1">
    <property type="nucleotide sequence ID" value="NZ_FMAY01000004.1"/>
</dbReference>
<dbReference type="SFLD" id="SFLDG01150">
    <property type="entry name" value="Main.1:_Beta-like"/>
    <property type="match status" value="1"/>
</dbReference>
<dbReference type="EMBL" id="FMAY01000004">
    <property type="protein sequence ID" value="SCC01325.1"/>
    <property type="molecule type" value="Genomic_DNA"/>
</dbReference>
<evidence type="ECO:0000259" key="5">
    <source>
        <dbReference type="PROSITE" id="PS50405"/>
    </source>
</evidence>
<proteinExistence type="inferred from homology"/>
<dbReference type="Proteomes" id="UP000198975">
    <property type="component" value="Unassembled WGS sequence"/>
</dbReference>
<dbReference type="OrthoDB" id="5958450at2"/>
<dbReference type="PROSITE" id="PS50404">
    <property type="entry name" value="GST_NTER"/>
    <property type="match status" value="1"/>
</dbReference>
<dbReference type="InterPro" id="IPR004046">
    <property type="entry name" value="GST_C"/>
</dbReference>
<evidence type="ECO:0000259" key="4">
    <source>
        <dbReference type="PROSITE" id="PS50404"/>
    </source>
</evidence>
<evidence type="ECO:0000313" key="6">
    <source>
        <dbReference type="EMBL" id="SCC01325.1"/>
    </source>
</evidence>
<gene>
    <name evidence="6" type="ORF">GA0061071_10492</name>
</gene>
<evidence type="ECO:0000313" key="7">
    <source>
        <dbReference type="Proteomes" id="UP000198975"/>
    </source>
</evidence>
<protein>
    <submittedName>
        <fullName evidence="6">Glutathione S-transferase</fullName>
    </submittedName>
</protein>
<feature type="domain" description="GST N-terminal" evidence="4">
    <location>
        <begin position="1"/>
        <end position="81"/>
    </location>
</feature>
<dbReference type="Gene3D" id="3.40.30.10">
    <property type="entry name" value="Glutaredoxin"/>
    <property type="match status" value="1"/>
</dbReference>
<dbReference type="InterPro" id="IPR004045">
    <property type="entry name" value="Glutathione_S-Trfase_N"/>
</dbReference>
<sequence>MLKILGKTTSINVRKVLWTCEEAGLDYIQEDYGSGFASTETDWFRALNPNAMVPVLIDGDFTLWESNSICRYLVRKAGRDDLLPGEPQACANVEHWMDWQATEFNNAWRYVFPALGRKNPAYNDQQAIAAGIKEWNHCIGILEQQLQRTDAFAAGDSFTLADVVLGLSVNRWKMTPFDHPDVPAIDAWFERLNQRPAFLRHGNNGMV</sequence>
<evidence type="ECO:0000256" key="1">
    <source>
        <dbReference type="ARBA" id="ARBA00007409"/>
    </source>
</evidence>
<keyword evidence="2 6" id="KW-0808">Transferase</keyword>
<accession>A0A1C4B369</accession>
<dbReference type="PANTHER" id="PTHR44051:SF19">
    <property type="entry name" value="DISULFIDE-BOND OXIDOREDUCTASE YFCG"/>
    <property type="match status" value="1"/>
</dbReference>
<keyword evidence="7" id="KW-1185">Reference proteome</keyword>
<feature type="domain" description="GST C-terminal" evidence="5">
    <location>
        <begin position="86"/>
        <end position="207"/>
    </location>
</feature>
<dbReference type="Pfam" id="PF00043">
    <property type="entry name" value="GST_C"/>
    <property type="match status" value="1"/>
</dbReference>
<dbReference type="InterPro" id="IPR040079">
    <property type="entry name" value="Glutathione_S-Trfase"/>
</dbReference>
<evidence type="ECO:0000256" key="2">
    <source>
        <dbReference type="ARBA" id="ARBA00022679"/>
    </source>
</evidence>
<dbReference type="SFLD" id="SFLDG00358">
    <property type="entry name" value="Main_(cytGST)"/>
    <property type="match status" value="1"/>
</dbReference>
<dbReference type="Pfam" id="PF02798">
    <property type="entry name" value="GST_N"/>
    <property type="match status" value="1"/>
</dbReference>
<dbReference type="FunFam" id="3.40.30.10:FF:000039">
    <property type="entry name" value="Glutathione S-transferase domain"/>
    <property type="match status" value="1"/>
</dbReference>
<dbReference type="InterPro" id="IPR010987">
    <property type="entry name" value="Glutathione-S-Trfase_C-like"/>
</dbReference>
<dbReference type="PANTHER" id="PTHR44051">
    <property type="entry name" value="GLUTATHIONE S-TRANSFERASE-RELATED"/>
    <property type="match status" value="1"/>
</dbReference>
<reference evidence="7" key="1">
    <citation type="submission" date="2016-08" db="EMBL/GenBank/DDBJ databases">
        <authorList>
            <person name="Varghese N."/>
            <person name="Submissions Spin"/>
        </authorList>
    </citation>
    <scope>NUCLEOTIDE SEQUENCE [LARGE SCALE GENOMIC DNA]</scope>
    <source>
        <strain evidence="7">REICA_082</strain>
    </source>
</reference>
<evidence type="ECO:0000256" key="3">
    <source>
        <dbReference type="RuleBase" id="RU003494"/>
    </source>
</evidence>
<dbReference type="PROSITE" id="PS50405">
    <property type="entry name" value="GST_CTER"/>
    <property type="match status" value="1"/>
</dbReference>